<evidence type="ECO:0000256" key="4">
    <source>
        <dbReference type="SAM" id="Phobius"/>
    </source>
</evidence>
<reference evidence="7" key="1">
    <citation type="submission" date="2017-08" db="EMBL/GenBank/DDBJ databases">
        <authorList>
            <person name="Varghese N."/>
            <person name="Submissions S."/>
        </authorList>
    </citation>
    <scope>NUCLEOTIDE SEQUENCE [LARGE SCALE GENOMIC DNA]</scope>
    <source>
        <strain evidence="7">DSM 4725</strain>
    </source>
</reference>
<protein>
    <submittedName>
        <fullName evidence="6">Putative serine protease PepD</fullName>
    </submittedName>
</protein>
<dbReference type="Gene3D" id="2.30.42.10">
    <property type="match status" value="1"/>
</dbReference>
<dbReference type="PRINTS" id="PR00834">
    <property type="entry name" value="PROTEASES2C"/>
</dbReference>
<dbReference type="GO" id="GO:0004252">
    <property type="term" value="F:serine-type endopeptidase activity"/>
    <property type="evidence" value="ECO:0007669"/>
    <property type="project" value="InterPro"/>
</dbReference>
<evidence type="ECO:0000313" key="6">
    <source>
        <dbReference type="EMBL" id="SOC50061.1"/>
    </source>
</evidence>
<keyword evidence="2" id="KW-0378">Hydrolase</keyword>
<evidence type="ECO:0000256" key="3">
    <source>
        <dbReference type="SAM" id="MobiDB-lite"/>
    </source>
</evidence>
<feature type="transmembrane region" description="Helical" evidence="4">
    <location>
        <begin position="64"/>
        <end position="84"/>
    </location>
</feature>
<dbReference type="Pfam" id="PF13180">
    <property type="entry name" value="PDZ_2"/>
    <property type="match status" value="1"/>
</dbReference>
<feature type="domain" description="PDZ" evidence="5">
    <location>
        <begin position="314"/>
        <end position="400"/>
    </location>
</feature>
<gene>
    <name evidence="6" type="ORF">SAMN05660748_2800</name>
</gene>
<evidence type="ECO:0000256" key="2">
    <source>
        <dbReference type="ARBA" id="ARBA00022801"/>
    </source>
</evidence>
<name>A0A285VC31_9ACTN</name>
<keyword evidence="1 6" id="KW-0645">Protease</keyword>
<dbReference type="InterPro" id="IPR036034">
    <property type="entry name" value="PDZ_sf"/>
</dbReference>
<dbReference type="InterPro" id="IPR001940">
    <property type="entry name" value="Peptidase_S1C"/>
</dbReference>
<dbReference type="SUPFAM" id="SSF50156">
    <property type="entry name" value="PDZ domain-like"/>
    <property type="match status" value="1"/>
</dbReference>
<dbReference type="EMBL" id="OBQI01000004">
    <property type="protein sequence ID" value="SOC50061.1"/>
    <property type="molecule type" value="Genomic_DNA"/>
</dbReference>
<dbReference type="Proteomes" id="UP000219435">
    <property type="component" value="Unassembled WGS sequence"/>
</dbReference>
<dbReference type="InterPro" id="IPR051201">
    <property type="entry name" value="Chloro_Bact_Ser_Proteases"/>
</dbReference>
<keyword evidence="4" id="KW-0812">Transmembrane</keyword>
<keyword evidence="4" id="KW-0472">Membrane</keyword>
<evidence type="ECO:0000256" key="1">
    <source>
        <dbReference type="ARBA" id="ARBA00022670"/>
    </source>
</evidence>
<dbReference type="Pfam" id="PF13365">
    <property type="entry name" value="Trypsin_2"/>
    <property type="match status" value="1"/>
</dbReference>
<keyword evidence="4" id="KW-1133">Transmembrane helix</keyword>
<dbReference type="GO" id="GO:0006508">
    <property type="term" value="P:proteolysis"/>
    <property type="evidence" value="ECO:0007669"/>
    <property type="project" value="UniProtKB-KW"/>
</dbReference>
<proteinExistence type="predicted"/>
<dbReference type="Gene3D" id="2.40.10.120">
    <property type="match status" value="1"/>
</dbReference>
<feature type="compositionally biased region" description="Basic and acidic residues" evidence="3">
    <location>
        <begin position="1"/>
        <end position="13"/>
    </location>
</feature>
<organism evidence="6 7">
    <name type="scientific">Blastococcus aggregatus</name>
    <dbReference type="NCBI Taxonomy" id="38502"/>
    <lineage>
        <taxon>Bacteria</taxon>
        <taxon>Bacillati</taxon>
        <taxon>Actinomycetota</taxon>
        <taxon>Actinomycetes</taxon>
        <taxon>Geodermatophilales</taxon>
        <taxon>Geodermatophilaceae</taxon>
        <taxon>Blastococcus</taxon>
    </lineage>
</organism>
<keyword evidence="7" id="KW-1185">Reference proteome</keyword>
<dbReference type="InterPro" id="IPR009003">
    <property type="entry name" value="Peptidase_S1_PA"/>
</dbReference>
<sequence>MTEHRGPIGDPHGHAWRGTDGPEALDALGRHQPGTHAHPVTPTLTGTVGAADNRSTGRPLRMGLVGLLAGALVGGGAGAGVMALSASDGGSASSATARADVIETSRATTDVAAASATAAPSVVTVYVTGRTGSGSGSGVVLTEDGFVLTNNHVIDGGGGGGQVQVRTVDGTLHDATVVGTEPSLDLAVLRLEGADSLTPATFADSDEVVVGDLAVAIGAPLGLSQTVTDGIISATHRTVSPGGDDADAAVIDALQTDAAINPGNSGGALVDHSGAVIGINTAIASVPAGPGQAGSGGNIGVGFAIPSNTAHRIATEIMRDGTASTAVLGVRATTVTDGQVATGARLVEVQPGSPAAADLRPGDVVTAVGDRQVATSTDLTAAVRRAAPGDSVVLTVLRGAESSEHEVVLGRADV</sequence>
<dbReference type="InterPro" id="IPR001478">
    <property type="entry name" value="PDZ"/>
</dbReference>
<dbReference type="PANTHER" id="PTHR43343">
    <property type="entry name" value="PEPTIDASE S12"/>
    <property type="match status" value="1"/>
</dbReference>
<feature type="region of interest" description="Disordered" evidence="3">
    <location>
        <begin position="1"/>
        <end position="55"/>
    </location>
</feature>
<dbReference type="SMART" id="SM00228">
    <property type="entry name" value="PDZ"/>
    <property type="match status" value="1"/>
</dbReference>
<accession>A0A285VC31</accession>
<dbReference type="PROSITE" id="PS50106">
    <property type="entry name" value="PDZ"/>
    <property type="match status" value="1"/>
</dbReference>
<dbReference type="SUPFAM" id="SSF50494">
    <property type="entry name" value="Trypsin-like serine proteases"/>
    <property type="match status" value="1"/>
</dbReference>
<dbReference type="AlphaFoldDB" id="A0A285VC31"/>
<evidence type="ECO:0000313" key="7">
    <source>
        <dbReference type="Proteomes" id="UP000219435"/>
    </source>
</evidence>
<dbReference type="PANTHER" id="PTHR43343:SF3">
    <property type="entry name" value="PROTEASE DO-LIKE 8, CHLOROPLASTIC"/>
    <property type="match status" value="1"/>
</dbReference>
<evidence type="ECO:0000259" key="5">
    <source>
        <dbReference type="PROSITE" id="PS50106"/>
    </source>
</evidence>